<organism evidence="12 13">
    <name type="scientific">Glossina brevipalpis</name>
    <dbReference type="NCBI Taxonomy" id="37001"/>
    <lineage>
        <taxon>Eukaryota</taxon>
        <taxon>Metazoa</taxon>
        <taxon>Ecdysozoa</taxon>
        <taxon>Arthropoda</taxon>
        <taxon>Hexapoda</taxon>
        <taxon>Insecta</taxon>
        <taxon>Pterygota</taxon>
        <taxon>Neoptera</taxon>
        <taxon>Endopterygota</taxon>
        <taxon>Diptera</taxon>
        <taxon>Brachycera</taxon>
        <taxon>Muscomorpha</taxon>
        <taxon>Hippoboscoidea</taxon>
        <taxon>Glossinidae</taxon>
        <taxon>Glossina</taxon>
    </lineage>
</organism>
<sequence length="130" mass="15187">MGQTFQYSRGWTNGKRGVMMNNNNNNNHHFHREEENIPDILETQQDGVDRRRLERCLLQLQHFLKNPLFHHGATVTTSYSLNPPTNGNQNNDSNNNNNNNNPLYGRNHHQSNEMFEELGNSVDSNDYVRH</sequence>
<keyword evidence="9" id="KW-0527">Neuropeptide</keyword>
<evidence type="ECO:0000256" key="8">
    <source>
        <dbReference type="ARBA" id="ARBA00023283"/>
    </source>
</evidence>
<evidence type="ECO:0000256" key="1">
    <source>
        <dbReference type="ARBA" id="ARBA00004613"/>
    </source>
</evidence>
<evidence type="ECO:0000256" key="2">
    <source>
        <dbReference type="ARBA" id="ARBA00009635"/>
    </source>
</evidence>
<dbReference type="STRING" id="37001.A0A1A9X5R0"/>
<comment type="function">
    <text evidence="10">Cardioactive peptide. Corazonin is probably involved in the physiological regulation of the heart beat. Clock (Clk) and cycle (cyc) proteins negatively regulate Crz transcription in a cell-specific manner.</text>
</comment>
<dbReference type="EnsemblMetazoa" id="GBRI045556-RA">
    <property type="protein sequence ID" value="GBRI045556-PA"/>
    <property type="gene ID" value="GBRI045556"/>
</dbReference>
<reference evidence="12" key="2">
    <citation type="submission" date="2020-05" db="UniProtKB">
        <authorList>
            <consortium name="EnsemblMetazoa"/>
        </authorList>
    </citation>
    <scope>IDENTIFICATION</scope>
    <source>
        <strain evidence="12">IAEA</strain>
    </source>
</reference>
<dbReference type="GO" id="GO:0045823">
    <property type="term" value="P:positive regulation of heart contraction"/>
    <property type="evidence" value="ECO:0007669"/>
    <property type="project" value="InterPro"/>
</dbReference>
<comment type="similarity">
    <text evidence="2">Belongs to the corazonin family.</text>
</comment>
<proteinExistence type="inferred from homology"/>
<dbReference type="InterPro" id="IPR020190">
    <property type="entry name" value="Procorazonin"/>
</dbReference>
<evidence type="ECO:0000313" key="12">
    <source>
        <dbReference type="EnsemblMetazoa" id="GBRI045556-PA"/>
    </source>
</evidence>
<evidence type="ECO:0000256" key="10">
    <source>
        <dbReference type="ARBA" id="ARBA00024842"/>
    </source>
</evidence>
<evidence type="ECO:0000256" key="11">
    <source>
        <dbReference type="SAM" id="MobiDB-lite"/>
    </source>
</evidence>
<comment type="subcellular location">
    <subcellularLocation>
        <location evidence="1">Secreted</location>
    </subcellularLocation>
</comment>
<feature type="compositionally biased region" description="Low complexity" evidence="11">
    <location>
        <begin position="82"/>
        <end position="102"/>
    </location>
</feature>
<accession>A0A1A9X5R0</accession>
<keyword evidence="4" id="KW-0964">Secreted</keyword>
<dbReference type="AlphaFoldDB" id="A0A1A9X5R0"/>
<keyword evidence="5" id="KW-0165">Cleavage on pair of basic residues</keyword>
<evidence type="ECO:0000256" key="7">
    <source>
        <dbReference type="ARBA" id="ARBA00022815"/>
    </source>
</evidence>
<reference evidence="13" key="1">
    <citation type="submission" date="2014-03" db="EMBL/GenBank/DDBJ databases">
        <authorList>
            <person name="Aksoy S."/>
            <person name="Warren W."/>
            <person name="Wilson R.K."/>
        </authorList>
    </citation>
    <scope>NUCLEOTIDE SEQUENCE [LARGE SCALE GENOMIC DNA]</scope>
    <source>
        <strain evidence="13">IAEA</strain>
    </source>
</reference>
<evidence type="ECO:0000256" key="5">
    <source>
        <dbReference type="ARBA" id="ARBA00022685"/>
    </source>
</evidence>
<feature type="region of interest" description="Disordered" evidence="11">
    <location>
        <begin position="75"/>
        <end position="108"/>
    </location>
</feature>
<dbReference type="GO" id="GO:0007218">
    <property type="term" value="P:neuropeptide signaling pathway"/>
    <property type="evidence" value="ECO:0007669"/>
    <property type="project" value="UniProtKB-KW"/>
</dbReference>
<dbReference type="VEuPathDB" id="VectorBase:GBRI045556"/>
<evidence type="ECO:0000256" key="3">
    <source>
        <dbReference type="ARBA" id="ARBA00014144"/>
    </source>
</evidence>
<dbReference type="GO" id="GO:0071858">
    <property type="term" value="F:corazonin receptor binding"/>
    <property type="evidence" value="ECO:0007669"/>
    <property type="project" value="InterPro"/>
</dbReference>
<keyword evidence="6" id="KW-0732">Signal</keyword>
<evidence type="ECO:0000256" key="6">
    <source>
        <dbReference type="ARBA" id="ARBA00022729"/>
    </source>
</evidence>
<evidence type="ECO:0000256" key="9">
    <source>
        <dbReference type="ARBA" id="ARBA00023320"/>
    </source>
</evidence>
<protein>
    <recommendedName>
        <fullName evidence="3">Pro-corazonin</fullName>
    </recommendedName>
</protein>
<dbReference type="Proteomes" id="UP000091820">
    <property type="component" value="Unassembled WGS sequence"/>
</dbReference>
<keyword evidence="8" id="KW-0873">Pyrrolidone carboxylic acid</keyword>
<name>A0A1A9X5R0_9MUSC</name>
<dbReference type="Pfam" id="PF17308">
    <property type="entry name" value="Corazonin"/>
    <property type="match status" value="1"/>
</dbReference>
<evidence type="ECO:0000313" key="13">
    <source>
        <dbReference type="Proteomes" id="UP000091820"/>
    </source>
</evidence>
<dbReference type="GO" id="GO:0005576">
    <property type="term" value="C:extracellular region"/>
    <property type="evidence" value="ECO:0007669"/>
    <property type="project" value="UniProtKB-SubCell"/>
</dbReference>
<keyword evidence="13" id="KW-1185">Reference proteome</keyword>
<keyword evidence="7" id="KW-0027">Amidation</keyword>
<evidence type="ECO:0000256" key="4">
    <source>
        <dbReference type="ARBA" id="ARBA00022525"/>
    </source>
</evidence>